<evidence type="ECO:0000256" key="1">
    <source>
        <dbReference type="ARBA" id="ARBA00008738"/>
    </source>
</evidence>
<organism evidence="2 3">
    <name type="scientific">Marchantia polymorpha subsp. ruderalis</name>
    <dbReference type="NCBI Taxonomy" id="1480154"/>
    <lineage>
        <taxon>Eukaryota</taxon>
        <taxon>Viridiplantae</taxon>
        <taxon>Streptophyta</taxon>
        <taxon>Embryophyta</taxon>
        <taxon>Marchantiophyta</taxon>
        <taxon>Marchantiopsida</taxon>
        <taxon>Marchantiidae</taxon>
        <taxon>Marchantiales</taxon>
        <taxon>Marchantiaceae</taxon>
        <taxon>Marchantia</taxon>
    </lineage>
</organism>
<comment type="caution">
    <text evidence="2">The sequence shown here is derived from an EMBL/GenBank/DDBJ whole genome shotgun (WGS) entry which is preliminary data.</text>
</comment>
<dbReference type="EMBL" id="LVLJ01000748">
    <property type="protein sequence ID" value="OAE32688.1"/>
    <property type="molecule type" value="Genomic_DNA"/>
</dbReference>
<evidence type="ECO:0000313" key="2">
    <source>
        <dbReference type="EMBL" id="OAE32688.1"/>
    </source>
</evidence>
<gene>
    <name evidence="2" type="ORF">AXG93_4085s1090</name>
</gene>
<dbReference type="GO" id="GO:0005856">
    <property type="term" value="C:cytoskeleton"/>
    <property type="evidence" value="ECO:0007669"/>
    <property type="project" value="TreeGrafter"/>
</dbReference>
<proteinExistence type="inferred from homology"/>
<evidence type="ECO:0000313" key="3">
    <source>
        <dbReference type="Proteomes" id="UP000077202"/>
    </source>
</evidence>
<accession>A0A176WHF7</accession>
<dbReference type="GO" id="GO:0008017">
    <property type="term" value="F:microtubule binding"/>
    <property type="evidence" value="ECO:0007669"/>
    <property type="project" value="InterPro"/>
</dbReference>
<reference evidence="2" key="1">
    <citation type="submission" date="2016-03" db="EMBL/GenBank/DDBJ databases">
        <title>Mechanisms controlling the formation of the plant cell surface in tip-growing cells are functionally conserved among land plants.</title>
        <authorList>
            <person name="Honkanen S."/>
            <person name="Jones V.A."/>
            <person name="Morieri G."/>
            <person name="Champion C."/>
            <person name="Hetherington A.J."/>
            <person name="Kelly S."/>
            <person name="Saint-Marcoux D."/>
            <person name="Proust H."/>
            <person name="Prescott H."/>
            <person name="Dolan L."/>
        </authorList>
    </citation>
    <scope>NUCLEOTIDE SEQUENCE [LARGE SCALE GENOMIC DNA]</scope>
    <source>
        <tissue evidence="2">Whole gametophyte</tissue>
    </source>
</reference>
<keyword evidence="3" id="KW-1185">Reference proteome</keyword>
<dbReference type="InterPro" id="IPR033336">
    <property type="entry name" value="SAXO1/2"/>
</dbReference>
<dbReference type="Proteomes" id="UP000077202">
    <property type="component" value="Unassembled WGS sequence"/>
</dbReference>
<dbReference type="PANTHER" id="PTHR31516">
    <property type="entry name" value="STABILIZER OF AXONEMAL MICROTUBULES 2"/>
    <property type="match status" value="1"/>
</dbReference>
<dbReference type="PANTHER" id="PTHR31516:SF17">
    <property type="entry name" value="STABILIZER OF AXONEMAL MICROTUBULES 2"/>
    <property type="match status" value="1"/>
</dbReference>
<protein>
    <submittedName>
        <fullName evidence="2">Uncharacterized protein</fullName>
    </submittedName>
</protein>
<name>A0A176WHF7_MARPO</name>
<dbReference type="AlphaFoldDB" id="A0A176WHF7"/>
<sequence length="354" mass="39978">MRFNIDLNQAKSALALVSNQEISHILEREIERVRGGFDHRTAVSPKGGGKLCVCTLCQCGMHKCPSKHTSLNTQFDPNAQSEYIHKYPAWPIGPKFKREVMPTKFGDAKFNDDTTYDTDYTKKEIPARFIRAGDGQTLAGNMPIGTHYQNPHSEYIDRYIKHPIGPRFKKQDPPLQNSGARFCDDTTYDTDFKKWPNAMRQPFKPAMTTKDTGMFDDLTTYNIAYVDKSKHLQRWVRPKEAPAASNGPFYGITTHATDFGPKPLSGRAVPVKHDCSLGSSGAKFEGETTYHDGYRAWQLSKPVRAVRRDGPISGDKFKGESIYHSDYINPKLPPRCPVLLRPKPTNICGDHMCY</sequence>
<comment type="similarity">
    <text evidence="1">Belongs to the FAM154 family.</text>
</comment>